<dbReference type="Pfam" id="PF00561">
    <property type="entry name" value="Abhydrolase_1"/>
    <property type="match status" value="1"/>
</dbReference>
<organism evidence="4">
    <name type="scientific">marine metagenome</name>
    <dbReference type="NCBI Taxonomy" id="408172"/>
    <lineage>
        <taxon>unclassified sequences</taxon>
        <taxon>metagenomes</taxon>
        <taxon>ecological metagenomes</taxon>
    </lineage>
</organism>
<dbReference type="SUPFAM" id="SSF53474">
    <property type="entry name" value="alpha/beta-Hydrolases"/>
    <property type="match status" value="1"/>
</dbReference>
<evidence type="ECO:0000313" key="4">
    <source>
        <dbReference type="EMBL" id="SUZ85340.1"/>
    </source>
</evidence>
<reference evidence="4" key="1">
    <citation type="submission" date="2018-05" db="EMBL/GenBank/DDBJ databases">
        <authorList>
            <person name="Lanie J.A."/>
            <person name="Ng W.-L."/>
            <person name="Kazmierczak K.M."/>
            <person name="Andrzejewski T.M."/>
            <person name="Davidsen T.M."/>
            <person name="Wayne K.J."/>
            <person name="Tettelin H."/>
            <person name="Glass J.I."/>
            <person name="Rusch D."/>
            <person name="Podicherti R."/>
            <person name="Tsui H.-C.T."/>
            <person name="Winkler M.E."/>
        </authorList>
    </citation>
    <scope>NUCLEOTIDE SEQUENCE</scope>
</reference>
<dbReference type="GO" id="GO:0016020">
    <property type="term" value="C:membrane"/>
    <property type="evidence" value="ECO:0007669"/>
    <property type="project" value="TreeGrafter"/>
</dbReference>
<dbReference type="PANTHER" id="PTHR43798:SF14">
    <property type="entry name" value="SERINE HYDROLASE-LIKE PROTEIN DDB_G0286239"/>
    <property type="match status" value="1"/>
</dbReference>
<dbReference type="PANTHER" id="PTHR43798">
    <property type="entry name" value="MONOACYLGLYCEROL LIPASE"/>
    <property type="match status" value="1"/>
</dbReference>
<evidence type="ECO:0000259" key="3">
    <source>
        <dbReference type="Pfam" id="PF00561"/>
    </source>
</evidence>
<dbReference type="GO" id="GO:0016787">
    <property type="term" value="F:hydrolase activity"/>
    <property type="evidence" value="ECO:0007669"/>
    <property type="project" value="UniProtKB-KW"/>
</dbReference>
<dbReference type="Gene3D" id="3.40.50.1820">
    <property type="entry name" value="alpha/beta hydrolase"/>
    <property type="match status" value="1"/>
</dbReference>
<comment type="similarity">
    <text evidence="1">Belongs to the AB hydrolase superfamily.</text>
</comment>
<dbReference type="AlphaFoldDB" id="A0A381R1J8"/>
<dbReference type="InterPro" id="IPR000073">
    <property type="entry name" value="AB_hydrolase_1"/>
</dbReference>
<dbReference type="EMBL" id="UINC01001631">
    <property type="protein sequence ID" value="SUZ85340.1"/>
    <property type="molecule type" value="Genomic_DNA"/>
</dbReference>
<accession>A0A381R1J8</accession>
<proteinExistence type="inferred from homology"/>
<gene>
    <name evidence="4" type="ORF">METZ01_LOCUS38194</name>
</gene>
<sequence length="298" mass="33228">MKNMKNNLTTSPAKSPEELEIQTSSLCIAAKCWGNPDGLPVLAFHGWLDNAATFDHLAPLLPEFRLVSLDLPGHGLSDHRASGTSYHFTDAVVDVLEVLDVLGWERFSLLGHSMGAGIASYLAGTIPEKIKYVMLIEGLGSIAQEPEEMPENLRQAANQWLHLSEKKLPFYQDIETAVKVRLDVGGIAESSVRTLVARGLQPVDGGFTWRSDPRLKIRSRHYLTEEQARAFLQKITAPVLLIEAEKAEKDQWTELLLKRIPYTKTLRHLTIAGEHHLHLDDPEPVAVAIREFISDFSV</sequence>
<evidence type="ECO:0000256" key="2">
    <source>
        <dbReference type="ARBA" id="ARBA00022801"/>
    </source>
</evidence>
<name>A0A381R1J8_9ZZZZ</name>
<dbReference type="InterPro" id="IPR029058">
    <property type="entry name" value="AB_hydrolase_fold"/>
</dbReference>
<dbReference type="InterPro" id="IPR050266">
    <property type="entry name" value="AB_hydrolase_sf"/>
</dbReference>
<protein>
    <recommendedName>
        <fullName evidence="3">AB hydrolase-1 domain-containing protein</fullName>
    </recommendedName>
</protein>
<feature type="domain" description="AB hydrolase-1" evidence="3">
    <location>
        <begin position="40"/>
        <end position="162"/>
    </location>
</feature>
<keyword evidence="2" id="KW-0378">Hydrolase</keyword>
<dbReference type="PRINTS" id="PR00111">
    <property type="entry name" value="ABHYDROLASE"/>
</dbReference>
<evidence type="ECO:0000256" key="1">
    <source>
        <dbReference type="ARBA" id="ARBA00008645"/>
    </source>
</evidence>